<dbReference type="EMBL" id="KV441550">
    <property type="protein sequence ID" value="OAG09049.1"/>
    <property type="molecule type" value="Genomic_DNA"/>
</dbReference>
<protein>
    <submittedName>
        <fullName evidence="1">Uncharacterized protein</fullName>
    </submittedName>
</protein>
<dbReference type="Proteomes" id="UP000077069">
    <property type="component" value="Unassembled WGS sequence"/>
</dbReference>
<reference evidence="1 2" key="1">
    <citation type="submission" date="2016-05" db="EMBL/GenBank/DDBJ databases">
        <title>Comparative analysis of secretome profiles of manganese(II)-oxidizing ascomycete fungi.</title>
        <authorList>
            <consortium name="DOE Joint Genome Institute"/>
            <person name="Zeiner C.A."/>
            <person name="Purvine S.O."/>
            <person name="Zink E.M."/>
            <person name="Wu S."/>
            <person name="Pasa-Tolic L."/>
            <person name="Chaput D.L."/>
            <person name="Haridas S."/>
            <person name="Grigoriev I.V."/>
            <person name="Santelli C.M."/>
            <person name="Hansel C.M."/>
        </authorList>
    </citation>
    <scope>NUCLEOTIDE SEQUENCE [LARGE SCALE GENOMIC DNA]</scope>
    <source>
        <strain evidence="1 2">AP3s5-JAC2a</strain>
    </source>
</reference>
<evidence type="ECO:0000313" key="2">
    <source>
        <dbReference type="Proteomes" id="UP000077069"/>
    </source>
</evidence>
<evidence type="ECO:0000313" key="1">
    <source>
        <dbReference type="EMBL" id="OAG09049.1"/>
    </source>
</evidence>
<sequence length="185" mass="21574">MRHVRALQRDNKFASIPRSSGRYLLSPFHTSRRMFTAGQDMRGTRVWCLARNSTLPFIDRHRSAFLGAISPHKRARNRKLWSFQYFHLLHASLARLFDPVNTHHMETVRMRPPRHLWFDLQQKLQRLWLNPRSVAPAFAYPCVDPYTLNSLLHTTPNIRPALNIDKTQLAIASSGRHSSRGQSLK</sequence>
<accession>A0A177CQK1</accession>
<dbReference type="InParanoid" id="A0A177CQK1"/>
<name>A0A177CQK1_9PLEO</name>
<gene>
    <name evidence="1" type="ORF">CC84DRAFT_601341</name>
</gene>
<organism evidence="1 2">
    <name type="scientific">Paraphaeosphaeria sporulosa</name>
    <dbReference type="NCBI Taxonomy" id="1460663"/>
    <lineage>
        <taxon>Eukaryota</taxon>
        <taxon>Fungi</taxon>
        <taxon>Dikarya</taxon>
        <taxon>Ascomycota</taxon>
        <taxon>Pezizomycotina</taxon>
        <taxon>Dothideomycetes</taxon>
        <taxon>Pleosporomycetidae</taxon>
        <taxon>Pleosporales</taxon>
        <taxon>Massarineae</taxon>
        <taxon>Didymosphaeriaceae</taxon>
        <taxon>Paraphaeosphaeria</taxon>
    </lineage>
</organism>
<dbReference type="AlphaFoldDB" id="A0A177CQK1"/>
<proteinExistence type="predicted"/>
<dbReference type="GeneID" id="28770329"/>
<keyword evidence="2" id="KW-1185">Reference proteome</keyword>
<dbReference type="RefSeq" id="XP_018039414.1">
    <property type="nucleotide sequence ID" value="XM_018186843.1"/>
</dbReference>